<organism evidence="1 2">
    <name type="scientific">Cichorium intybus</name>
    <name type="common">Chicory</name>
    <dbReference type="NCBI Taxonomy" id="13427"/>
    <lineage>
        <taxon>Eukaryota</taxon>
        <taxon>Viridiplantae</taxon>
        <taxon>Streptophyta</taxon>
        <taxon>Embryophyta</taxon>
        <taxon>Tracheophyta</taxon>
        <taxon>Spermatophyta</taxon>
        <taxon>Magnoliopsida</taxon>
        <taxon>eudicotyledons</taxon>
        <taxon>Gunneridae</taxon>
        <taxon>Pentapetalae</taxon>
        <taxon>asterids</taxon>
        <taxon>campanulids</taxon>
        <taxon>Asterales</taxon>
        <taxon>Asteraceae</taxon>
        <taxon>Cichorioideae</taxon>
        <taxon>Cichorieae</taxon>
        <taxon>Cichoriinae</taxon>
        <taxon>Cichorium</taxon>
    </lineage>
</organism>
<reference evidence="2" key="1">
    <citation type="journal article" date="2022" name="Mol. Ecol. Resour.">
        <title>The genomes of chicory, endive, great burdock and yacon provide insights into Asteraceae palaeo-polyploidization history and plant inulin production.</title>
        <authorList>
            <person name="Fan W."/>
            <person name="Wang S."/>
            <person name="Wang H."/>
            <person name="Wang A."/>
            <person name="Jiang F."/>
            <person name="Liu H."/>
            <person name="Zhao H."/>
            <person name="Xu D."/>
            <person name="Zhang Y."/>
        </authorList>
    </citation>
    <scope>NUCLEOTIDE SEQUENCE [LARGE SCALE GENOMIC DNA]</scope>
    <source>
        <strain evidence="2">cv. Punajuju</strain>
    </source>
</reference>
<gene>
    <name evidence="1" type="ORF">L2E82_17271</name>
</gene>
<dbReference type="EMBL" id="CM042011">
    <property type="protein sequence ID" value="KAI3767184.1"/>
    <property type="molecule type" value="Genomic_DNA"/>
</dbReference>
<accession>A0ACB9F7A2</accession>
<evidence type="ECO:0000313" key="2">
    <source>
        <dbReference type="Proteomes" id="UP001055811"/>
    </source>
</evidence>
<reference evidence="1 2" key="2">
    <citation type="journal article" date="2022" name="Mol. Ecol. Resour.">
        <title>The genomes of chicory, endive, great burdock and yacon provide insights into Asteraceae paleo-polyploidization history and plant inulin production.</title>
        <authorList>
            <person name="Fan W."/>
            <person name="Wang S."/>
            <person name="Wang H."/>
            <person name="Wang A."/>
            <person name="Jiang F."/>
            <person name="Liu H."/>
            <person name="Zhao H."/>
            <person name="Xu D."/>
            <person name="Zhang Y."/>
        </authorList>
    </citation>
    <scope>NUCLEOTIDE SEQUENCE [LARGE SCALE GENOMIC DNA]</scope>
    <source>
        <strain evidence="2">cv. Punajuju</strain>
        <tissue evidence="1">Leaves</tissue>
    </source>
</reference>
<sequence>MTLTLTRGTPPMGSKDASPPDLGWVATKFLVISKGEGRSPLISFIQCLRCLEVGRGLNRERRARRASIGIRGRKPQLSYKARLGSKLPALIGGNWAWLG</sequence>
<comment type="caution">
    <text evidence="1">The sequence shown here is derived from an EMBL/GenBank/DDBJ whole genome shotgun (WGS) entry which is preliminary data.</text>
</comment>
<evidence type="ECO:0000313" key="1">
    <source>
        <dbReference type="EMBL" id="KAI3767184.1"/>
    </source>
</evidence>
<protein>
    <submittedName>
        <fullName evidence="1">Uncharacterized protein</fullName>
    </submittedName>
</protein>
<name>A0ACB9F7A2_CICIN</name>
<keyword evidence="2" id="KW-1185">Reference proteome</keyword>
<dbReference type="Proteomes" id="UP001055811">
    <property type="component" value="Linkage Group LG03"/>
</dbReference>
<proteinExistence type="predicted"/>